<protein>
    <submittedName>
        <fullName evidence="2">Histidine kinase</fullName>
    </submittedName>
</protein>
<gene>
    <name evidence="2" type="ORF">DCG65_13445</name>
</gene>
<feature type="non-terminal residue" evidence="2">
    <location>
        <position position="106"/>
    </location>
</feature>
<keyword evidence="2" id="KW-0808">Transferase</keyword>
<evidence type="ECO:0000259" key="1">
    <source>
        <dbReference type="PROSITE" id="PS50113"/>
    </source>
</evidence>
<dbReference type="InterPro" id="IPR035965">
    <property type="entry name" value="PAS-like_dom_sf"/>
</dbReference>
<proteinExistence type="predicted"/>
<dbReference type="Proteomes" id="UP000259173">
    <property type="component" value="Unassembled WGS sequence"/>
</dbReference>
<organism evidence="2 3">
    <name type="scientific">Hyphomonas atlantica</name>
    <dbReference type="NCBI Taxonomy" id="1280948"/>
    <lineage>
        <taxon>Bacteria</taxon>
        <taxon>Pseudomonadati</taxon>
        <taxon>Pseudomonadota</taxon>
        <taxon>Alphaproteobacteria</taxon>
        <taxon>Hyphomonadales</taxon>
        <taxon>Hyphomonadaceae</taxon>
        <taxon>Hyphomonas</taxon>
    </lineage>
</organism>
<dbReference type="GO" id="GO:0016301">
    <property type="term" value="F:kinase activity"/>
    <property type="evidence" value="ECO:0007669"/>
    <property type="project" value="UniProtKB-KW"/>
</dbReference>
<sequence>MLIPEDRQPEEDEILTAIQANKTVTNLRTVRRHKDGHDLHIMVTVSPIHDSNGKIVGASKIVRDLSAELESREKLEQSETQFKALADNIPQLAWMCDPEGQIFWYN</sequence>
<evidence type="ECO:0000313" key="2">
    <source>
        <dbReference type="EMBL" id="HAE95556.1"/>
    </source>
</evidence>
<dbReference type="Pfam" id="PF08448">
    <property type="entry name" value="PAS_4"/>
    <property type="match status" value="1"/>
</dbReference>
<reference evidence="2 3" key="1">
    <citation type="journal article" date="2018" name="Nat. Biotechnol.">
        <title>A standardized bacterial taxonomy based on genome phylogeny substantially revises the tree of life.</title>
        <authorList>
            <person name="Parks D.H."/>
            <person name="Chuvochina M."/>
            <person name="Waite D.W."/>
            <person name="Rinke C."/>
            <person name="Skarshewski A."/>
            <person name="Chaumeil P.A."/>
            <person name="Hugenholtz P."/>
        </authorList>
    </citation>
    <scope>NUCLEOTIDE SEQUENCE [LARGE SCALE GENOMIC DNA]</scope>
    <source>
        <strain evidence="2">UBA8557</strain>
    </source>
</reference>
<dbReference type="InterPro" id="IPR000014">
    <property type="entry name" value="PAS"/>
</dbReference>
<dbReference type="AlphaFoldDB" id="A0A3B9L3W3"/>
<comment type="caution">
    <text evidence="2">The sequence shown here is derived from an EMBL/GenBank/DDBJ whole genome shotgun (WGS) entry which is preliminary data.</text>
</comment>
<dbReference type="CDD" id="cd00130">
    <property type="entry name" value="PAS"/>
    <property type="match status" value="1"/>
</dbReference>
<dbReference type="Gene3D" id="3.30.450.20">
    <property type="entry name" value="PAS domain"/>
    <property type="match status" value="1"/>
</dbReference>
<dbReference type="EMBL" id="DMBR01000405">
    <property type="protein sequence ID" value="HAE95556.1"/>
    <property type="molecule type" value="Genomic_DNA"/>
</dbReference>
<dbReference type="PROSITE" id="PS50113">
    <property type="entry name" value="PAC"/>
    <property type="match status" value="1"/>
</dbReference>
<feature type="domain" description="PAC" evidence="1">
    <location>
        <begin position="23"/>
        <end position="77"/>
    </location>
</feature>
<dbReference type="SUPFAM" id="SSF55785">
    <property type="entry name" value="PYP-like sensor domain (PAS domain)"/>
    <property type="match status" value="2"/>
</dbReference>
<accession>A0A3B9L3W3</accession>
<keyword evidence="2" id="KW-0418">Kinase</keyword>
<dbReference type="InterPro" id="IPR013656">
    <property type="entry name" value="PAS_4"/>
</dbReference>
<evidence type="ECO:0000313" key="3">
    <source>
        <dbReference type="Proteomes" id="UP000259173"/>
    </source>
</evidence>
<dbReference type="InterPro" id="IPR000700">
    <property type="entry name" value="PAS-assoc_C"/>
</dbReference>
<name>A0A3B9L3W3_9PROT</name>
<dbReference type="NCBIfam" id="TIGR00229">
    <property type="entry name" value="sensory_box"/>
    <property type="match status" value="1"/>
</dbReference>